<name>A0ABY1QWB8_9BURK</name>
<reference evidence="1 2" key="1">
    <citation type="submission" date="2017-05" db="EMBL/GenBank/DDBJ databases">
        <authorList>
            <person name="Varghese N."/>
            <person name="Submissions S."/>
        </authorList>
    </citation>
    <scope>NUCLEOTIDE SEQUENCE [LARGE SCALE GENOMIC DNA]</scope>
    <source>
        <strain evidence="1 2">DSM 26001</strain>
    </source>
</reference>
<evidence type="ECO:0000313" key="2">
    <source>
        <dbReference type="Proteomes" id="UP001158049"/>
    </source>
</evidence>
<sequence>MSWQLLASMFLLAFFPLTAKKSIDVFKQRKAHPQSNIG</sequence>
<accession>A0ABY1QWB8</accession>
<comment type="caution">
    <text evidence="1">The sequence shown here is derived from an EMBL/GenBank/DDBJ whole genome shotgun (WGS) entry which is preliminary data.</text>
</comment>
<dbReference type="EMBL" id="FXUL01000041">
    <property type="protein sequence ID" value="SMP81083.1"/>
    <property type="molecule type" value="Genomic_DNA"/>
</dbReference>
<gene>
    <name evidence="1" type="ORF">SAMN06295970_14121</name>
</gene>
<protein>
    <submittedName>
        <fullName evidence="1">Uncharacterized protein</fullName>
    </submittedName>
</protein>
<dbReference type="Proteomes" id="UP001158049">
    <property type="component" value="Unassembled WGS sequence"/>
</dbReference>
<keyword evidence="2" id="KW-1185">Reference proteome</keyword>
<evidence type="ECO:0000313" key="1">
    <source>
        <dbReference type="EMBL" id="SMP81083.1"/>
    </source>
</evidence>
<organism evidence="1 2">
    <name type="scientific">Noviherbaspirillum suwonense</name>
    <dbReference type="NCBI Taxonomy" id="1224511"/>
    <lineage>
        <taxon>Bacteria</taxon>
        <taxon>Pseudomonadati</taxon>
        <taxon>Pseudomonadota</taxon>
        <taxon>Betaproteobacteria</taxon>
        <taxon>Burkholderiales</taxon>
        <taxon>Oxalobacteraceae</taxon>
        <taxon>Noviherbaspirillum</taxon>
    </lineage>
</organism>
<proteinExistence type="predicted"/>